<dbReference type="PROSITE" id="PS51318">
    <property type="entry name" value="TAT"/>
    <property type="match status" value="1"/>
</dbReference>
<dbReference type="SUPFAM" id="SSF51905">
    <property type="entry name" value="FAD/NAD(P)-binding domain"/>
    <property type="match status" value="1"/>
</dbReference>
<dbReference type="Gene3D" id="3.50.50.60">
    <property type="entry name" value="FAD/NAD(P)-binding domain"/>
    <property type="match status" value="1"/>
</dbReference>
<dbReference type="Proteomes" id="UP001212821">
    <property type="component" value="Chromosome"/>
</dbReference>
<dbReference type="PANTHER" id="PTHR42923">
    <property type="entry name" value="PROTOPORPHYRINOGEN OXIDASE"/>
    <property type="match status" value="1"/>
</dbReference>
<evidence type="ECO:0000313" key="3">
    <source>
        <dbReference type="Proteomes" id="UP001212821"/>
    </source>
</evidence>
<proteinExistence type="predicted"/>
<keyword evidence="3" id="KW-1185">Reference proteome</keyword>
<name>A0ABY7QEU6_9ACTN</name>
<dbReference type="RefSeq" id="WP_270150336.1">
    <property type="nucleotide sequence ID" value="NZ_CP115450.1"/>
</dbReference>
<dbReference type="PRINTS" id="PR00419">
    <property type="entry name" value="ADXRDTASE"/>
</dbReference>
<accession>A0ABY7QEU6</accession>
<feature type="domain" description="Amine oxidase" evidence="1">
    <location>
        <begin position="57"/>
        <end position="557"/>
    </location>
</feature>
<evidence type="ECO:0000313" key="2">
    <source>
        <dbReference type="EMBL" id="WBP91147.1"/>
    </source>
</evidence>
<dbReference type="EMBL" id="CP115450">
    <property type="protein sequence ID" value="WBP91147.1"/>
    <property type="molecule type" value="Genomic_DNA"/>
</dbReference>
<dbReference type="InterPro" id="IPR050464">
    <property type="entry name" value="Zeta_carotene_desat/Oxidored"/>
</dbReference>
<dbReference type="InterPro" id="IPR036188">
    <property type="entry name" value="FAD/NAD-bd_sf"/>
</dbReference>
<protein>
    <submittedName>
        <fullName evidence="2">FAD-dependent oxidoreductase</fullName>
    </submittedName>
</protein>
<evidence type="ECO:0000259" key="1">
    <source>
        <dbReference type="Pfam" id="PF01593"/>
    </source>
</evidence>
<dbReference type="InterPro" id="IPR006311">
    <property type="entry name" value="TAT_signal"/>
</dbReference>
<gene>
    <name evidence="2" type="ORF">O1G21_38235</name>
</gene>
<dbReference type="InterPro" id="IPR002937">
    <property type="entry name" value="Amino_oxidase"/>
</dbReference>
<dbReference type="PANTHER" id="PTHR42923:SF46">
    <property type="entry name" value="AMINE OXIDASE"/>
    <property type="match status" value="1"/>
</dbReference>
<organism evidence="2 3">
    <name type="scientific">Kitasatospora cathayae</name>
    <dbReference type="NCBI Taxonomy" id="3004092"/>
    <lineage>
        <taxon>Bacteria</taxon>
        <taxon>Bacillati</taxon>
        <taxon>Actinomycetota</taxon>
        <taxon>Actinomycetes</taxon>
        <taxon>Kitasatosporales</taxon>
        <taxon>Streptomycetaceae</taxon>
        <taxon>Kitasatospora</taxon>
    </lineage>
</organism>
<reference evidence="3" key="1">
    <citation type="submission" date="2022-12" db="EMBL/GenBank/DDBJ databases">
        <authorList>
            <person name="Mo P."/>
        </authorList>
    </citation>
    <scope>NUCLEOTIDE SEQUENCE [LARGE SCALE GENOMIC DNA]</scope>
    <source>
        <strain evidence="3">HUAS 3-15</strain>
    </source>
</reference>
<sequence>MRTITTAAHTRRALLTTAAGAAAGLGLADTGPARAAQRPHRQDGRAGRRVAVLGGGVAGLSAAQELAERGYLVTVYERNEVLGGKARSTDVPGTARGGRRPLPGEHGFRFFPGFYRNLPDTLRRIPLPTGPVGRTVHDNLVNATEELFPRVGGRPALRLPFRTVTAPPLLGELLPDALLQTLTGLLDTALHLPATEVAYFANRLLVHFTSCEPRRHEQWERVPWWRFIRAGEMSYDYQRLLGIGITRNIVATKAEEASTRTVARILQAFVYNVLGRGNDGEPDRVLNAPTSEAWIGPWEARLRSLGVRFELGAEVQELLYRDGRITGVRLRDVDSPVLADHYVSAMPVEHARATWGPGLRAADPQLARCDRLRTDWMVGVQFYLRGRTPIVHGHVDLVDSPWAVTCVGQAQFWPDRDFRRDYGDGQVADCLSAIVSQWDAPGIVYGKPALKCTREEVVRETWAQLKDSLNGGGRRVLDDADLHTWFIDPAVTGLGGPDPANREQLLIHPAGTLYDRPSAATAVPNLFLAGDYVATDIDLATMEGANESARRAVNALLDADGSPAPRCTVWPLYQPPELAALQQQDEARYRRGLPNALDLG</sequence>
<dbReference type="Pfam" id="PF01593">
    <property type="entry name" value="Amino_oxidase"/>
    <property type="match status" value="1"/>
</dbReference>